<protein>
    <recommendedName>
        <fullName evidence="1">DUF7788 domain-containing protein</fullName>
    </recommendedName>
</protein>
<reference evidence="2 3" key="1">
    <citation type="submission" date="2022-03" db="EMBL/GenBank/DDBJ databases">
        <authorList>
            <person name="Macdonald S."/>
            <person name="Ahmed S."/>
            <person name="Newling K."/>
        </authorList>
    </citation>
    <scope>NUCLEOTIDE SEQUENCE [LARGE SCALE GENOMIC DNA]</scope>
</reference>
<evidence type="ECO:0000313" key="2">
    <source>
        <dbReference type="EMBL" id="CAH8389916.1"/>
    </source>
</evidence>
<name>A0ABC8M2X3_ERUVS</name>
<gene>
    <name evidence="2" type="ORF">ERUC_LOCUS42399</name>
</gene>
<proteinExistence type="predicted"/>
<dbReference type="InterPro" id="IPR056690">
    <property type="entry name" value="DUF7788"/>
</dbReference>
<dbReference type="InterPro" id="IPR011205">
    <property type="entry name" value="UCP015417_vWA"/>
</dbReference>
<sequence>MEFDEASSSPSRYNRRETSSWETNYQVITRKYKEKGYGGVVPEIVFWNLRDSKSTPVTKSEKGVALMSGFSKNLIKMFLDNDGQIDPMKIMHAVISGPEYKDLVVID</sequence>
<dbReference type="Proteomes" id="UP001642260">
    <property type="component" value="Unassembled WGS sequence"/>
</dbReference>
<dbReference type="PANTHER" id="PTHR31373:SF17">
    <property type="entry name" value="OS06G0652100 PROTEIN"/>
    <property type="match status" value="1"/>
</dbReference>
<evidence type="ECO:0000313" key="3">
    <source>
        <dbReference type="Proteomes" id="UP001642260"/>
    </source>
</evidence>
<dbReference type="Pfam" id="PF25043">
    <property type="entry name" value="DUF7788"/>
    <property type="match status" value="1"/>
</dbReference>
<organism evidence="2 3">
    <name type="scientific">Eruca vesicaria subsp. sativa</name>
    <name type="common">Garden rocket</name>
    <name type="synonym">Eruca sativa</name>
    <dbReference type="NCBI Taxonomy" id="29727"/>
    <lineage>
        <taxon>Eukaryota</taxon>
        <taxon>Viridiplantae</taxon>
        <taxon>Streptophyta</taxon>
        <taxon>Embryophyta</taxon>
        <taxon>Tracheophyta</taxon>
        <taxon>Spermatophyta</taxon>
        <taxon>Magnoliopsida</taxon>
        <taxon>eudicotyledons</taxon>
        <taxon>Gunneridae</taxon>
        <taxon>Pentapetalae</taxon>
        <taxon>rosids</taxon>
        <taxon>malvids</taxon>
        <taxon>Brassicales</taxon>
        <taxon>Brassicaceae</taxon>
        <taxon>Brassiceae</taxon>
        <taxon>Eruca</taxon>
    </lineage>
</organism>
<dbReference type="PIRSF" id="PIRSF015417">
    <property type="entry name" value="T31B5_30_vWA"/>
    <property type="match status" value="1"/>
</dbReference>
<feature type="domain" description="DUF7788" evidence="1">
    <location>
        <begin position="1"/>
        <end position="87"/>
    </location>
</feature>
<comment type="caution">
    <text evidence="2">The sequence shown here is derived from an EMBL/GenBank/DDBJ whole genome shotgun (WGS) entry which is preliminary data.</text>
</comment>
<dbReference type="AlphaFoldDB" id="A0ABC8M2X3"/>
<evidence type="ECO:0000259" key="1">
    <source>
        <dbReference type="Pfam" id="PF25043"/>
    </source>
</evidence>
<accession>A0ABC8M2X3</accession>
<dbReference type="PANTHER" id="PTHR31373">
    <property type="entry name" value="OS06G0652100 PROTEIN"/>
    <property type="match status" value="1"/>
</dbReference>
<keyword evidence="3" id="KW-1185">Reference proteome</keyword>
<dbReference type="EMBL" id="CAKOAT010864043">
    <property type="protein sequence ID" value="CAH8389916.1"/>
    <property type="molecule type" value="Genomic_DNA"/>
</dbReference>